<keyword evidence="1" id="KW-1133">Transmembrane helix</keyword>
<dbReference type="EMBL" id="UINC01002343">
    <property type="protein sequence ID" value="SUZ95645.1"/>
    <property type="molecule type" value="Genomic_DNA"/>
</dbReference>
<name>A0A381RUT7_9ZZZZ</name>
<reference evidence="2" key="1">
    <citation type="submission" date="2018-05" db="EMBL/GenBank/DDBJ databases">
        <authorList>
            <person name="Lanie J.A."/>
            <person name="Ng W.-L."/>
            <person name="Kazmierczak K.M."/>
            <person name="Andrzejewski T.M."/>
            <person name="Davidsen T.M."/>
            <person name="Wayne K.J."/>
            <person name="Tettelin H."/>
            <person name="Glass J.I."/>
            <person name="Rusch D."/>
            <person name="Podicherti R."/>
            <person name="Tsui H.-C.T."/>
            <person name="Winkler M.E."/>
        </authorList>
    </citation>
    <scope>NUCLEOTIDE SEQUENCE</scope>
</reference>
<feature type="transmembrane region" description="Helical" evidence="1">
    <location>
        <begin position="49"/>
        <end position="72"/>
    </location>
</feature>
<organism evidence="2">
    <name type="scientific">marine metagenome</name>
    <dbReference type="NCBI Taxonomy" id="408172"/>
    <lineage>
        <taxon>unclassified sequences</taxon>
        <taxon>metagenomes</taxon>
        <taxon>ecological metagenomes</taxon>
    </lineage>
</organism>
<gene>
    <name evidence="2" type="ORF">METZ01_LOCUS48499</name>
</gene>
<proteinExistence type="predicted"/>
<protein>
    <submittedName>
        <fullName evidence="2">Uncharacterized protein</fullName>
    </submittedName>
</protein>
<sequence>MLVSSNGHGSSGVMEQVGDNIIRHVSNSDIGHPIFSFPHLFHIDPTHPLYSWLAAMSVTKHVLMLWIVALTVG</sequence>
<keyword evidence="1" id="KW-0812">Transmembrane</keyword>
<evidence type="ECO:0000256" key="1">
    <source>
        <dbReference type="SAM" id="Phobius"/>
    </source>
</evidence>
<accession>A0A381RUT7</accession>
<evidence type="ECO:0000313" key="2">
    <source>
        <dbReference type="EMBL" id="SUZ95645.1"/>
    </source>
</evidence>
<dbReference type="AlphaFoldDB" id="A0A381RUT7"/>
<keyword evidence="1" id="KW-0472">Membrane</keyword>
<feature type="non-terminal residue" evidence="2">
    <location>
        <position position="73"/>
    </location>
</feature>